<dbReference type="GO" id="GO:0000976">
    <property type="term" value="F:transcription cis-regulatory region binding"/>
    <property type="evidence" value="ECO:0007669"/>
    <property type="project" value="TreeGrafter"/>
</dbReference>
<gene>
    <name evidence="8" type="ORF">EDC37_10228</name>
</gene>
<dbReference type="PANTHER" id="PTHR33202:SF8">
    <property type="entry name" value="PEROXIDE-RESPONSIVE REPRESSOR PERR"/>
    <property type="match status" value="1"/>
</dbReference>
<dbReference type="OrthoDB" id="8659436at2"/>
<evidence type="ECO:0000313" key="8">
    <source>
        <dbReference type="EMBL" id="TCS81333.1"/>
    </source>
</evidence>
<dbReference type="GO" id="GO:0003700">
    <property type="term" value="F:DNA-binding transcription factor activity"/>
    <property type="evidence" value="ECO:0007669"/>
    <property type="project" value="InterPro"/>
</dbReference>
<keyword evidence="7" id="KW-0479">Metal-binding</keyword>
<dbReference type="Proteomes" id="UP000295188">
    <property type="component" value="Unassembled WGS sequence"/>
</dbReference>
<comment type="caution">
    <text evidence="8">The sequence shown here is derived from an EMBL/GenBank/DDBJ whole genome shotgun (WGS) entry which is preliminary data.</text>
</comment>
<dbReference type="Pfam" id="PF01475">
    <property type="entry name" value="FUR"/>
    <property type="match status" value="1"/>
</dbReference>
<evidence type="ECO:0000256" key="3">
    <source>
        <dbReference type="ARBA" id="ARBA00022833"/>
    </source>
</evidence>
<protein>
    <submittedName>
        <fullName evidence="8">Fur family peroxide stress response transcriptional regulator</fullName>
    </submittedName>
</protein>
<name>A0A4R3KE40_9FIRM</name>
<dbReference type="GO" id="GO:0008270">
    <property type="term" value="F:zinc ion binding"/>
    <property type="evidence" value="ECO:0007669"/>
    <property type="project" value="TreeGrafter"/>
</dbReference>
<evidence type="ECO:0000256" key="1">
    <source>
        <dbReference type="ARBA" id="ARBA00007957"/>
    </source>
</evidence>
<feature type="binding site" evidence="7">
    <location>
        <position position="134"/>
    </location>
    <ligand>
        <name>Zn(2+)</name>
        <dbReference type="ChEBI" id="CHEBI:29105"/>
    </ligand>
</feature>
<feature type="binding site" evidence="7">
    <location>
        <position position="94"/>
    </location>
    <ligand>
        <name>Zn(2+)</name>
        <dbReference type="ChEBI" id="CHEBI:29105"/>
    </ligand>
</feature>
<evidence type="ECO:0000256" key="5">
    <source>
        <dbReference type="ARBA" id="ARBA00023125"/>
    </source>
</evidence>
<dbReference type="RefSeq" id="WP_132547448.1">
    <property type="nucleotide sequence ID" value="NZ_SMAA01000002.1"/>
</dbReference>
<dbReference type="PANTHER" id="PTHR33202">
    <property type="entry name" value="ZINC UPTAKE REGULATION PROTEIN"/>
    <property type="match status" value="1"/>
</dbReference>
<dbReference type="EMBL" id="SMAA01000002">
    <property type="protein sequence ID" value="TCS81333.1"/>
    <property type="molecule type" value="Genomic_DNA"/>
</dbReference>
<organism evidence="8 9">
    <name type="scientific">Pectinatus cerevisiiphilus</name>
    <dbReference type="NCBI Taxonomy" id="86956"/>
    <lineage>
        <taxon>Bacteria</taxon>
        <taxon>Bacillati</taxon>
        <taxon>Bacillota</taxon>
        <taxon>Negativicutes</taxon>
        <taxon>Selenomonadales</taxon>
        <taxon>Selenomonadaceae</taxon>
        <taxon>Pectinatus</taxon>
    </lineage>
</organism>
<evidence type="ECO:0000256" key="7">
    <source>
        <dbReference type="PIRSR" id="PIRSR602481-1"/>
    </source>
</evidence>
<keyword evidence="9" id="KW-1185">Reference proteome</keyword>
<dbReference type="InterPro" id="IPR036390">
    <property type="entry name" value="WH_DNA-bd_sf"/>
</dbReference>
<evidence type="ECO:0000256" key="2">
    <source>
        <dbReference type="ARBA" id="ARBA00022491"/>
    </source>
</evidence>
<comment type="cofactor">
    <cofactor evidence="7">
        <name>Zn(2+)</name>
        <dbReference type="ChEBI" id="CHEBI:29105"/>
    </cofactor>
    <text evidence="7">Binds 1 zinc ion per subunit.</text>
</comment>
<keyword evidence="3 7" id="KW-0862">Zinc</keyword>
<keyword evidence="2" id="KW-0678">Repressor</keyword>
<evidence type="ECO:0000256" key="6">
    <source>
        <dbReference type="ARBA" id="ARBA00023163"/>
    </source>
</evidence>
<dbReference type="AlphaFoldDB" id="A0A4R3KE40"/>
<evidence type="ECO:0000256" key="4">
    <source>
        <dbReference type="ARBA" id="ARBA00023015"/>
    </source>
</evidence>
<evidence type="ECO:0000313" key="9">
    <source>
        <dbReference type="Proteomes" id="UP000295188"/>
    </source>
</evidence>
<reference evidence="8 9" key="1">
    <citation type="submission" date="2019-03" db="EMBL/GenBank/DDBJ databases">
        <title>Genomic Encyclopedia of Type Strains, Phase IV (KMG-IV): sequencing the most valuable type-strain genomes for metagenomic binning, comparative biology and taxonomic classification.</title>
        <authorList>
            <person name="Goeker M."/>
        </authorList>
    </citation>
    <scope>NUCLEOTIDE SEQUENCE [LARGE SCALE GENOMIC DNA]</scope>
    <source>
        <strain evidence="8 9">DSM 20467</strain>
    </source>
</reference>
<dbReference type="Gene3D" id="3.30.1490.190">
    <property type="match status" value="1"/>
</dbReference>
<feature type="binding site" evidence="7">
    <location>
        <position position="137"/>
    </location>
    <ligand>
        <name>Zn(2+)</name>
        <dbReference type="ChEBI" id="CHEBI:29105"/>
    </ligand>
</feature>
<dbReference type="GO" id="GO:0045892">
    <property type="term" value="P:negative regulation of DNA-templated transcription"/>
    <property type="evidence" value="ECO:0007669"/>
    <property type="project" value="TreeGrafter"/>
</dbReference>
<feature type="binding site" evidence="7">
    <location>
        <position position="97"/>
    </location>
    <ligand>
        <name>Zn(2+)</name>
        <dbReference type="ChEBI" id="CHEBI:29105"/>
    </ligand>
</feature>
<sequence>MMDAKKVTALLRKKGFKVTPQRLAIYNVLCNTKAHPNAEMIFNKLQPYYPTMSLATIYKTIDILKEINLIQIINVGEDSLRYDAVVKSHSHIRCTVCNKVEDIMDFDFTPAIKDVAQRTSYDLSGQQFYFYGVCPECQAKANRKIG</sequence>
<dbReference type="InterPro" id="IPR002481">
    <property type="entry name" value="FUR"/>
</dbReference>
<keyword evidence="6" id="KW-0804">Transcription</keyword>
<dbReference type="GO" id="GO:1900376">
    <property type="term" value="P:regulation of secondary metabolite biosynthetic process"/>
    <property type="evidence" value="ECO:0007669"/>
    <property type="project" value="TreeGrafter"/>
</dbReference>
<accession>A0A4R3KE40</accession>
<comment type="similarity">
    <text evidence="1">Belongs to the Fur family.</text>
</comment>
<proteinExistence type="inferred from homology"/>
<dbReference type="Gene3D" id="1.10.10.10">
    <property type="entry name" value="Winged helix-like DNA-binding domain superfamily/Winged helix DNA-binding domain"/>
    <property type="match status" value="1"/>
</dbReference>
<dbReference type="InterPro" id="IPR043135">
    <property type="entry name" value="Fur_C"/>
</dbReference>
<keyword evidence="4" id="KW-0805">Transcription regulation</keyword>
<keyword evidence="5" id="KW-0238">DNA-binding</keyword>
<dbReference type="CDD" id="cd07153">
    <property type="entry name" value="Fur_like"/>
    <property type="match status" value="1"/>
</dbReference>
<dbReference type="SUPFAM" id="SSF46785">
    <property type="entry name" value="Winged helix' DNA-binding domain"/>
    <property type="match status" value="1"/>
</dbReference>
<dbReference type="InterPro" id="IPR036388">
    <property type="entry name" value="WH-like_DNA-bd_sf"/>
</dbReference>